<organism evidence="1 2">
    <name type="scientific">Ditylenchus destructor</name>
    <dbReference type="NCBI Taxonomy" id="166010"/>
    <lineage>
        <taxon>Eukaryota</taxon>
        <taxon>Metazoa</taxon>
        <taxon>Ecdysozoa</taxon>
        <taxon>Nematoda</taxon>
        <taxon>Chromadorea</taxon>
        <taxon>Rhabditida</taxon>
        <taxon>Tylenchina</taxon>
        <taxon>Tylenchomorpha</taxon>
        <taxon>Sphaerularioidea</taxon>
        <taxon>Anguinidae</taxon>
        <taxon>Anguininae</taxon>
        <taxon>Ditylenchus</taxon>
    </lineage>
</organism>
<dbReference type="EMBL" id="JAKKPZ010001071">
    <property type="protein sequence ID" value="KAI1690849.1"/>
    <property type="molecule type" value="Genomic_DNA"/>
</dbReference>
<comment type="caution">
    <text evidence="1">The sequence shown here is derived from an EMBL/GenBank/DDBJ whole genome shotgun (WGS) entry which is preliminary data.</text>
</comment>
<reference evidence="1" key="1">
    <citation type="submission" date="2022-01" db="EMBL/GenBank/DDBJ databases">
        <title>Genome Sequence Resource for Two Populations of Ditylenchus destructor, the Migratory Endoparasitic Phytonematode.</title>
        <authorList>
            <person name="Zhang H."/>
            <person name="Lin R."/>
            <person name="Xie B."/>
        </authorList>
    </citation>
    <scope>NUCLEOTIDE SEQUENCE</scope>
    <source>
        <strain evidence="1">BazhouSP</strain>
    </source>
</reference>
<dbReference type="AlphaFoldDB" id="A0AAD4MEL3"/>
<protein>
    <submittedName>
        <fullName evidence="1">Uncharacterized protein</fullName>
    </submittedName>
</protein>
<evidence type="ECO:0000313" key="2">
    <source>
        <dbReference type="Proteomes" id="UP001201812"/>
    </source>
</evidence>
<dbReference type="Proteomes" id="UP001201812">
    <property type="component" value="Unassembled WGS sequence"/>
</dbReference>
<sequence length="279" mass="32310">MLNDIINHDFGTRPIRLISDIGIRVLLKEEGLVISICKDHSCFVINTREWIDHPHMMECEHFAPINEMRPFLCKNVRFGYANITTSKPFSTVAPYKLEYIATLESISHVWTAKHLGIYDNSSNDMSCLKMMLESPSLFQCRILRISDRKKRFEILNQPILYTLYGIVFGKMFDHFDMCALFKQKTSFPNSDTIFAFEILMANIDSALETIKQEYLSSKECCRLRFIISVYSPNLILDFCLMNTHTNEVLELKHISKNQANEFNLGRFGSPALLLERRGA</sequence>
<gene>
    <name evidence="1" type="ORF">DdX_22265</name>
</gene>
<name>A0AAD4MEL3_9BILA</name>
<evidence type="ECO:0000313" key="1">
    <source>
        <dbReference type="EMBL" id="KAI1690849.1"/>
    </source>
</evidence>
<proteinExistence type="predicted"/>
<accession>A0AAD4MEL3</accession>
<keyword evidence="2" id="KW-1185">Reference proteome</keyword>